<keyword evidence="5" id="KW-0862">Zinc</keyword>
<dbReference type="Pfam" id="PF08925">
    <property type="entry name" value="DUF1907"/>
    <property type="match status" value="1"/>
</dbReference>
<dbReference type="OrthoDB" id="5119241at2759"/>
<evidence type="ECO:0000256" key="2">
    <source>
        <dbReference type="ARBA" id="ARBA00011245"/>
    </source>
</evidence>
<keyword evidence="4" id="KW-0378">Hydrolase</keyword>
<dbReference type="GO" id="GO:0005634">
    <property type="term" value="C:nucleus"/>
    <property type="evidence" value="ECO:0007669"/>
    <property type="project" value="UniProtKB-SubCell"/>
</dbReference>
<dbReference type="GO" id="GO:0008270">
    <property type="term" value="F:zinc ion binding"/>
    <property type="evidence" value="ECO:0007669"/>
    <property type="project" value="TreeGrafter"/>
</dbReference>
<comment type="caution">
    <text evidence="8">The sequence shown here is derived from an EMBL/GenBank/DDBJ whole genome shotgun (WGS) entry which is preliminary data.</text>
</comment>
<keyword evidence="3" id="KW-0479">Metal-binding</keyword>
<dbReference type="PANTHER" id="PTHR13204:SF1">
    <property type="entry name" value="ESTER HYDROLASE C11ORF54"/>
    <property type="match status" value="1"/>
</dbReference>
<comment type="subunit">
    <text evidence="2">Monomer.</text>
</comment>
<dbReference type="SMART" id="SM01168">
    <property type="entry name" value="DUF1907"/>
    <property type="match status" value="1"/>
</dbReference>
<evidence type="ECO:0000256" key="4">
    <source>
        <dbReference type="ARBA" id="ARBA00022801"/>
    </source>
</evidence>
<evidence type="ECO:0000256" key="1">
    <source>
        <dbReference type="ARBA" id="ARBA00004123"/>
    </source>
</evidence>
<dbReference type="Proteomes" id="UP000033540">
    <property type="component" value="Unassembled WGS sequence"/>
</dbReference>
<dbReference type="SUPFAM" id="SSF117856">
    <property type="entry name" value="AF0104/ALDC/Ptd012-like"/>
    <property type="match status" value="1"/>
</dbReference>
<comment type="subcellular location">
    <subcellularLocation>
        <location evidence="1">Nucleus</location>
    </subcellularLocation>
</comment>
<evidence type="ECO:0000256" key="5">
    <source>
        <dbReference type="ARBA" id="ARBA00022833"/>
    </source>
</evidence>
<keyword evidence="6" id="KW-0539">Nucleus</keyword>
<gene>
    <name evidence="8" type="ORF">P875_00128003</name>
</gene>
<dbReference type="GO" id="GO:0016788">
    <property type="term" value="F:hydrolase activity, acting on ester bonds"/>
    <property type="evidence" value="ECO:0007669"/>
    <property type="project" value="TreeGrafter"/>
</dbReference>
<evidence type="ECO:0000313" key="9">
    <source>
        <dbReference type="Proteomes" id="UP000033540"/>
    </source>
</evidence>
<protein>
    <recommendedName>
        <fullName evidence="7">DUF1907 domain-containing protein</fullName>
    </recommendedName>
</protein>
<evidence type="ECO:0000313" key="8">
    <source>
        <dbReference type="EMBL" id="KJK66644.1"/>
    </source>
</evidence>
<name>A0A0F0IFQ0_ASPPU</name>
<dbReference type="CDD" id="cd17298">
    <property type="entry name" value="DUF1907"/>
    <property type="match status" value="1"/>
</dbReference>
<evidence type="ECO:0000256" key="6">
    <source>
        <dbReference type="ARBA" id="ARBA00023242"/>
    </source>
</evidence>
<evidence type="ECO:0000259" key="7">
    <source>
        <dbReference type="SMART" id="SM01168"/>
    </source>
</evidence>
<sequence length="330" mass="36510">MFSTSFTTFVDAQGSPTQFTPNEMNTNLPVKNLALDPPPLSELSQVIGERLSGHFGHVAANVVPCPDLRQPPFYLAGEGLSGNERIADVGGPPHLRPSPRLDKKYSLPSIMQMIEMQQQSFVLGAAAGPFHVIGQNSELMPNLARGKDGEWQNETHYAKVNEEGQCHLDRVPNGSKDFGLMANLFASDGLPGDVIHIRAKRRIGDLNFTEGIQDALKSEYGEKPISLGGVFLVRSGTTKLHVMTDFSPDPCPGPDHEWFKYYDSSAPLICLTVFHSADSESWDLRMEHTHCFSKHGMGGHYHYDTTAEEVEYEAWLNTAKVIYRIDQPGL</sequence>
<organism evidence="8 9">
    <name type="scientific">Aspergillus parasiticus (strain ATCC 56775 / NRRL 5862 / SRRC 143 / SU-1)</name>
    <dbReference type="NCBI Taxonomy" id="1403190"/>
    <lineage>
        <taxon>Eukaryota</taxon>
        <taxon>Fungi</taxon>
        <taxon>Dikarya</taxon>
        <taxon>Ascomycota</taxon>
        <taxon>Pezizomycotina</taxon>
        <taxon>Eurotiomycetes</taxon>
        <taxon>Eurotiomycetidae</taxon>
        <taxon>Eurotiales</taxon>
        <taxon>Aspergillaceae</taxon>
        <taxon>Aspergillus</taxon>
        <taxon>Aspergillus subgen. Circumdati</taxon>
    </lineage>
</organism>
<dbReference type="AlphaFoldDB" id="A0A0F0IFQ0"/>
<dbReference type="InterPro" id="IPR015021">
    <property type="entry name" value="C11orf54_DUF1907"/>
</dbReference>
<feature type="domain" description="DUF1907" evidence="7">
    <location>
        <begin position="46"/>
        <end position="325"/>
    </location>
</feature>
<evidence type="ECO:0000256" key="3">
    <source>
        <dbReference type="ARBA" id="ARBA00022723"/>
    </source>
</evidence>
<accession>A0A0F0IFQ0</accession>
<dbReference type="EMBL" id="JZEE01000237">
    <property type="protein sequence ID" value="KJK66644.1"/>
    <property type="molecule type" value="Genomic_DNA"/>
</dbReference>
<proteinExistence type="predicted"/>
<dbReference type="PANTHER" id="PTHR13204">
    <property type="entry name" value="PTD012 PROTEIN"/>
    <property type="match status" value="1"/>
</dbReference>
<reference evidence="8 9" key="1">
    <citation type="submission" date="2015-02" db="EMBL/GenBank/DDBJ databases">
        <title>Draft genome sequence of Aspergillus parasiticus SU-1.</title>
        <authorList>
            <person name="Yu J."/>
            <person name="Fedorova N."/>
            <person name="Yin Y."/>
            <person name="Losada L."/>
            <person name="Zafar N."/>
            <person name="Taujale R."/>
            <person name="Ehrlich K.C."/>
            <person name="Bhatnagar D."/>
            <person name="Cleveland T.E."/>
            <person name="Bennett J.W."/>
            <person name="Nierman W.C."/>
        </authorList>
    </citation>
    <scope>NUCLEOTIDE SEQUENCE [LARGE SCALE GENOMIC DNA]</scope>
    <source>
        <strain evidence="9">ATCC 56775 / NRRL 5862 / SRRC 143 / SU-1</strain>
    </source>
</reference>